<evidence type="ECO:0000313" key="2">
    <source>
        <dbReference type="Proteomes" id="UP000002195"/>
    </source>
</evidence>
<protein>
    <submittedName>
        <fullName evidence="1">Uncharacterized protein</fullName>
    </submittedName>
</protein>
<dbReference type="GeneID" id="8625598"/>
<dbReference type="AlphaFoldDB" id="Q54LU7"/>
<name>Q54LU7_DICDI</name>
<dbReference type="PaxDb" id="44689-DDB0186955"/>
<organism evidence="1 2">
    <name type="scientific">Dictyostelium discoideum</name>
    <name type="common">Social amoeba</name>
    <dbReference type="NCBI Taxonomy" id="44689"/>
    <lineage>
        <taxon>Eukaryota</taxon>
        <taxon>Amoebozoa</taxon>
        <taxon>Evosea</taxon>
        <taxon>Eumycetozoa</taxon>
        <taxon>Dictyostelia</taxon>
        <taxon>Dictyosteliales</taxon>
        <taxon>Dictyosteliaceae</taxon>
        <taxon>Dictyostelium</taxon>
    </lineage>
</organism>
<comment type="caution">
    <text evidence="1">The sequence shown here is derived from an EMBL/GenBank/DDBJ whole genome shotgun (WGS) entry which is preliminary data.</text>
</comment>
<dbReference type="EMBL" id="AAFI02000085">
    <property type="protein sequence ID" value="EAL64228.1"/>
    <property type="molecule type" value="Genomic_DNA"/>
</dbReference>
<dbReference type="HOGENOM" id="CLU_2763179_0_0_1"/>
<gene>
    <name evidence="1" type="ORF">DDB_G0286407</name>
</gene>
<dbReference type="VEuPathDB" id="AmoebaDB:DDB_G0286407"/>
<dbReference type="RefSeq" id="XP_637733.1">
    <property type="nucleotide sequence ID" value="XM_632641.1"/>
</dbReference>
<reference evidence="1 2" key="1">
    <citation type="journal article" date="2005" name="Nature">
        <title>The genome of the social amoeba Dictyostelium discoideum.</title>
        <authorList>
            <consortium name="The Dictyostelium discoideum Sequencing Consortium"/>
            <person name="Eichinger L."/>
            <person name="Pachebat J.A."/>
            <person name="Glockner G."/>
            <person name="Rajandream M.A."/>
            <person name="Sucgang R."/>
            <person name="Berriman M."/>
            <person name="Song J."/>
            <person name="Olsen R."/>
            <person name="Szafranski K."/>
            <person name="Xu Q."/>
            <person name="Tunggal B."/>
            <person name="Kummerfeld S."/>
            <person name="Madera M."/>
            <person name="Konfortov B.A."/>
            <person name="Rivero F."/>
            <person name="Bankier A.T."/>
            <person name="Lehmann R."/>
            <person name="Hamlin N."/>
            <person name="Davies R."/>
            <person name="Gaudet P."/>
            <person name="Fey P."/>
            <person name="Pilcher K."/>
            <person name="Chen G."/>
            <person name="Saunders D."/>
            <person name="Sodergren E."/>
            <person name="Davis P."/>
            <person name="Kerhornou A."/>
            <person name="Nie X."/>
            <person name="Hall N."/>
            <person name="Anjard C."/>
            <person name="Hemphill L."/>
            <person name="Bason N."/>
            <person name="Farbrother P."/>
            <person name="Desany B."/>
            <person name="Just E."/>
            <person name="Morio T."/>
            <person name="Rost R."/>
            <person name="Churcher C."/>
            <person name="Cooper J."/>
            <person name="Haydock S."/>
            <person name="van Driessche N."/>
            <person name="Cronin A."/>
            <person name="Goodhead I."/>
            <person name="Muzny D."/>
            <person name="Mourier T."/>
            <person name="Pain A."/>
            <person name="Lu M."/>
            <person name="Harper D."/>
            <person name="Lindsay R."/>
            <person name="Hauser H."/>
            <person name="James K."/>
            <person name="Quiles M."/>
            <person name="Madan Babu M."/>
            <person name="Saito T."/>
            <person name="Buchrieser C."/>
            <person name="Wardroper A."/>
            <person name="Felder M."/>
            <person name="Thangavelu M."/>
            <person name="Johnson D."/>
            <person name="Knights A."/>
            <person name="Loulseged H."/>
            <person name="Mungall K."/>
            <person name="Oliver K."/>
            <person name="Price C."/>
            <person name="Quail M.A."/>
            <person name="Urushihara H."/>
            <person name="Hernandez J."/>
            <person name="Rabbinowitsch E."/>
            <person name="Steffen D."/>
            <person name="Sanders M."/>
            <person name="Ma J."/>
            <person name="Kohara Y."/>
            <person name="Sharp S."/>
            <person name="Simmonds M."/>
            <person name="Spiegler S."/>
            <person name="Tivey A."/>
            <person name="Sugano S."/>
            <person name="White B."/>
            <person name="Walker D."/>
            <person name="Woodward J."/>
            <person name="Winckler T."/>
            <person name="Tanaka Y."/>
            <person name="Shaulsky G."/>
            <person name="Schleicher M."/>
            <person name="Weinstock G."/>
            <person name="Rosenthal A."/>
            <person name="Cox E.C."/>
            <person name="Chisholm R.L."/>
            <person name="Gibbs R."/>
            <person name="Loomis W.F."/>
            <person name="Platzer M."/>
            <person name="Kay R.R."/>
            <person name="Williams J."/>
            <person name="Dear P.H."/>
            <person name="Noegel A.A."/>
            <person name="Barrell B."/>
            <person name="Kuspa A."/>
        </authorList>
    </citation>
    <scope>NUCLEOTIDE SEQUENCE [LARGE SCALE GENOMIC DNA]</scope>
    <source>
        <strain evidence="1 2">AX4</strain>
    </source>
</reference>
<evidence type="ECO:0000313" key="1">
    <source>
        <dbReference type="EMBL" id="EAL64228.1"/>
    </source>
</evidence>
<dbReference type="InParanoid" id="Q54LU7"/>
<keyword evidence="2" id="KW-1185">Reference proteome</keyword>
<proteinExistence type="predicted"/>
<accession>Q54LU7</accession>
<dbReference type="KEGG" id="ddi:DDB_G0286407"/>
<sequence>MFLLSKIVINDNQLAGELNDDWCKVDFNIRNNYIGGKAQSCVVCHYLLYNNRYILEGNRFTIQFGRLYNY</sequence>
<dbReference type="Proteomes" id="UP000002195">
    <property type="component" value="Unassembled WGS sequence"/>
</dbReference>